<evidence type="ECO:0000256" key="7">
    <source>
        <dbReference type="ARBA" id="ARBA00023180"/>
    </source>
</evidence>
<dbReference type="SMART" id="SM00060">
    <property type="entry name" value="FN3"/>
    <property type="match status" value="1"/>
</dbReference>
<keyword evidence="5 10" id="KW-0472">Membrane</keyword>
<dbReference type="GO" id="GO:0005911">
    <property type="term" value="C:cell-cell junction"/>
    <property type="evidence" value="ECO:0007669"/>
    <property type="project" value="TreeGrafter"/>
</dbReference>
<dbReference type="SMART" id="SM00406">
    <property type="entry name" value="IGv"/>
    <property type="match status" value="4"/>
</dbReference>
<dbReference type="SMART" id="SM00408">
    <property type="entry name" value="IGc2"/>
    <property type="match status" value="7"/>
</dbReference>
<dbReference type="SMART" id="SM00409">
    <property type="entry name" value="IG"/>
    <property type="match status" value="7"/>
</dbReference>
<evidence type="ECO:0000256" key="9">
    <source>
        <dbReference type="SAM" id="MobiDB-lite"/>
    </source>
</evidence>
<feature type="domain" description="Ig-like" evidence="11">
    <location>
        <begin position="87"/>
        <end position="201"/>
    </location>
</feature>
<evidence type="ECO:0000259" key="11">
    <source>
        <dbReference type="PROSITE" id="PS50835"/>
    </source>
</evidence>
<keyword evidence="6" id="KW-1015">Disulfide bond</keyword>
<dbReference type="InterPro" id="IPR007110">
    <property type="entry name" value="Ig-like_dom"/>
</dbReference>
<dbReference type="Pfam" id="PF08205">
    <property type="entry name" value="C2-set_2"/>
    <property type="match status" value="1"/>
</dbReference>
<dbReference type="PANTHER" id="PTHR11640:SF134">
    <property type="entry name" value="ECHINOID, ISOFORM A-RELATED"/>
    <property type="match status" value="1"/>
</dbReference>
<dbReference type="InterPro" id="IPR036116">
    <property type="entry name" value="FN3_sf"/>
</dbReference>
<feature type="transmembrane region" description="Helical" evidence="10">
    <location>
        <begin position="1027"/>
        <end position="1048"/>
    </location>
</feature>
<dbReference type="PANTHER" id="PTHR11640">
    <property type="entry name" value="NEPHRIN"/>
    <property type="match status" value="1"/>
</dbReference>
<dbReference type="InterPro" id="IPR003961">
    <property type="entry name" value="FN3_dom"/>
</dbReference>
<evidence type="ECO:0000256" key="10">
    <source>
        <dbReference type="SAM" id="Phobius"/>
    </source>
</evidence>
<dbReference type="InterPro" id="IPR013783">
    <property type="entry name" value="Ig-like_fold"/>
</dbReference>
<feature type="domain" description="Ig-like" evidence="11">
    <location>
        <begin position="694"/>
        <end position="789"/>
    </location>
</feature>
<sequence length="1334" mass="145980">MRSTYPVETVANVGKCIDSSPLKLQSDTLWGPHAPTVSAYSATARWKRHVQVHGGQLAALVSKATARLSVAGARDPVSLTASPRPRPRRTPFHLCSALPEDEQHDAHEGDDVTLQCRFSLPPGPDSLTYYWVRNTASGHDNVAIGNIPLETNYQIKYAPSEGRFDLLVSNVTYERDNGRFECRVKAGGSGRTLHAQGHALTVLTPPQPPRLTPGPRALAHEEQELRLQCSSSGGSPEPSIKWYREGSPAALEASLEHGRTRAEPSVATLVLTPRREDDGAVFRCVVWNRAMAAGGQYNATVQLSVNYFPRVEIGPENPLRIEVDGTATMDCKVDAKPKVTSVRWTRNGKYISNSFTHTIQGVVVQDAGQYTCSADNGLGRPGENEITLDVLFPPTVTIDSKTYEAEEGGNVEIHCEVSANPEPTSIEWTMEGKPEFRQKGKTLTLTRVDADVAGTYTCRAVNIISTSNGNRAERASSASVAVLVRHKPGRAHITPERPVAQEGAGVTLTCSARPPGWPAPQYRWFRDIDTSDANPIVLATGVTYNIPNAHLGSEGVYHCQATNELGHGELASVTLEVHQPPRFQSKLQPHTTKRSREQNFSLSCSAFGKPLPNVKWYKNNSEIKPDVNLYEVKTDVTEGRDSVYNVQSTLRFYGKARPNGNDLIPEDRGSYTCAVENEVKKIESSMHLRIEHEPISIRQQKKVAFDVMEPAEISCRVQAYPKPDFLWFYGSSNSPLSSSDHYDITTVTEDNDSYLSTLKLRNVKPQDYGDYYCTVKNSLGSIRPQIRLQPKGAPESPRGLTSQKIGSTFVTLKWESGFDGGLSNIYYVWYRRVARGAGSVEQCAGNRDDVNDWKEYDCMRANPCNVTRLDQHNTYSFKVKAVNTKGQSNYSNEITVTTKVNKILPPEQLTYDPSTRAVVFSVGPTCLGLVAVAEGLGRSGGWQVVETIPLSVSGVSSSVQRGTLAGAGPPGLGLGPAASAPAMDDLNPRLRLRLCLLHKQDVCSEYVEADIGPAYIKEASALTTATLIAIVVSVIVFVLFLCLLFIFCRCKRTEKKKKDYEMASIGHGMSLTSPKNQAPPPYMEYPNAGMENKALEHSMDLTMDDSKNAVYATQAAYGYHIAPHTTPTHVGQNMSNLDWVNTGYMDKGYANSNNGGSVNSQDSLWQMKMAAANNPGMMMLERTSNYGYDPMHAGYGTIDDYAAYQPLPHPPHGGHAPHAGHAQLAGHAPLTGHAPAGTDYMRTSQNPSRQDYCSDSYASVHKPKKRMDQHTESPYHEVSGLPETYAGGVGGAEGEEGGAEEKPPPLSLSYDESLESGYSTPNSRARRVIREIIV</sequence>
<dbReference type="Pfam" id="PF07679">
    <property type="entry name" value="I-set"/>
    <property type="match status" value="1"/>
</dbReference>
<evidence type="ECO:0000256" key="3">
    <source>
        <dbReference type="ARBA" id="ARBA00022737"/>
    </source>
</evidence>
<dbReference type="EMBL" id="KQ460845">
    <property type="protein sequence ID" value="KPJ12016.1"/>
    <property type="molecule type" value="Genomic_DNA"/>
</dbReference>
<evidence type="ECO:0000313" key="14">
    <source>
        <dbReference type="Proteomes" id="UP000053240"/>
    </source>
</evidence>
<reference evidence="13 14" key="1">
    <citation type="journal article" date="2015" name="Nat. Commun.">
        <title>Outbred genome sequencing and CRISPR/Cas9 gene editing in butterflies.</title>
        <authorList>
            <person name="Li X."/>
            <person name="Fan D."/>
            <person name="Zhang W."/>
            <person name="Liu G."/>
            <person name="Zhang L."/>
            <person name="Zhao L."/>
            <person name="Fang X."/>
            <person name="Chen L."/>
            <person name="Dong Y."/>
            <person name="Chen Y."/>
            <person name="Ding Y."/>
            <person name="Zhao R."/>
            <person name="Feng M."/>
            <person name="Zhu Y."/>
            <person name="Feng Y."/>
            <person name="Jiang X."/>
            <person name="Zhu D."/>
            <person name="Xiang H."/>
            <person name="Feng X."/>
            <person name="Li S."/>
            <person name="Wang J."/>
            <person name="Zhang G."/>
            <person name="Kronforst M.R."/>
            <person name="Wang W."/>
        </authorList>
    </citation>
    <scope>NUCLEOTIDE SEQUENCE [LARGE SCALE GENOMIC DNA]</scope>
    <source>
        <strain evidence="13">Ya'a_city_454_Pm</strain>
        <tissue evidence="13">Whole body</tissue>
    </source>
</reference>
<feature type="domain" description="Ig-like" evidence="11">
    <location>
        <begin position="581"/>
        <end position="689"/>
    </location>
</feature>
<dbReference type="GO" id="GO:0009653">
    <property type="term" value="P:anatomical structure morphogenesis"/>
    <property type="evidence" value="ECO:0007669"/>
    <property type="project" value="UniProtKB-ARBA"/>
</dbReference>
<keyword evidence="3" id="KW-0677">Repeat</keyword>
<dbReference type="STRING" id="76193.A0A194R822"/>
<protein>
    <submittedName>
        <fullName evidence="13">Hemicentin-1</fullName>
    </submittedName>
</protein>
<dbReference type="Gene3D" id="2.60.40.10">
    <property type="entry name" value="Immunoglobulins"/>
    <property type="match status" value="8"/>
</dbReference>
<dbReference type="GO" id="GO:0098609">
    <property type="term" value="P:cell-cell adhesion"/>
    <property type="evidence" value="ECO:0007669"/>
    <property type="project" value="TreeGrafter"/>
</dbReference>
<evidence type="ECO:0000256" key="1">
    <source>
        <dbReference type="ARBA" id="ARBA00004479"/>
    </source>
</evidence>
<keyword evidence="4 10" id="KW-1133">Transmembrane helix</keyword>
<proteinExistence type="predicted"/>
<dbReference type="GO" id="GO:0050839">
    <property type="term" value="F:cell adhesion molecule binding"/>
    <property type="evidence" value="ECO:0007669"/>
    <property type="project" value="TreeGrafter"/>
</dbReference>
<evidence type="ECO:0000256" key="2">
    <source>
        <dbReference type="ARBA" id="ARBA00022692"/>
    </source>
</evidence>
<dbReference type="Pfam" id="PF13927">
    <property type="entry name" value="Ig_3"/>
    <property type="match status" value="4"/>
</dbReference>
<keyword evidence="2 10" id="KW-0812">Transmembrane</keyword>
<dbReference type="CDD" id="cd00063">
    <property type="entry name" value="FN3"/>
    <property type="match status" value="1"/>
</dbReference>
<dbReference type="PROSITE" id="PS50835">
    <property type="entry name" value="IG_LIKE"/>
    <property type="match status" value="7"/>
</dbReference>
<dbReference type="InterPro" id="IPR013106">
    <property type="entry name" value="Ig_V-set"/>
</dbReference>
<feature type="region of interest" description="Disordered" evidence="9">
    <location>
        <begin position="1211"/>
        <end position="1324"/>
    </location>
</feature>
<dbReference type="PROSITE" id="PS50853">
    <property type="entry name" value="FN3"/>
    <property type="match status" value="1"/>
</dbReference>
<dbReference type="InterPro" id="IPR036179">
    <property type="entry name" value="Ig-like_dom_sf"/>
</dbReference>
<evidence type="ECO:0000259" key="12">
    <source>
        <dbReference type="PROSITE" id="PS50853"/>
    </source>
</evidence>
<feature type="domain" description="Fibronectin type-III" evidence="12">
    <location>
        <begin position="793"/>
        <end position="901"/>
    </location>
</feature>
<feature type="domain" description="Ig-like" evidence="11">
    <location>
        <begin position="309"/>
        <end position="387"/>
    </location>
</feature>
<dbReference type="Proteomes" id="UP000053240">
    <property type="component" value="Unassembled WGS sequence"/>
</dbReference>
<comment type="subcellular location">
    <subcellularLocation>
        <location evidence="1">Membrane</location>
        <topology evidence="1">Single-pass type I membrane protein</topology>
    </subcellularLocation>
</comment>
<evidence type="ECO:0000313" key="13">
    <source>
        <dbReference type="EMBL" id="KPJ12016.1"/>
    </source>
</evidence>
<feature type="compositionally biased region" description="Polar residues" evidence="9">
    <location>
        <begin position="1241"/>
        <end position="1257"/>
    </location>
</feature>
<dbReference type="InterPro" id="IPR003598">
    <property type="entry name" value="Ig_sub2"/>
</dbReference>
<keyword evidence="7" id="KW-0325">Glycoprotein</keyword>
<evidence type="ECO:0000256" key="4">
    <source>
        <dbReference type="ARBA" id="ARBA00022989"/>
    </source>
</evidence>
<keyword evidence="14" id="KW-1185">Reference proteome</keyword>
<accession>A0A194R822</accession>
<dbReference type="FunCoup" id="A0A194R822">
    <property type="interactions" value="100"/>
</dbReference>
<dbReference type="InterPro" id="IPR051275">
    <property type="entry name" value="Cell_adhesion_signaling"/>
</dbReference>
<dbReference type="GO" id="GO:0005886">
    <property type="term" value="C:plasma membrane"/>
    <property type="evidence" value="ECO:0007669"/>
    <property type="project" value="TreeGrafter"/>
</dbReference>
<feature type="domain" description="Ig-like" evidence="11">
    <location>
        <begin position="488"/>
        <end position="576"/>
    </location>
</feature>
<dbReference type="InParanoid" id="A0A194R822"/>
<dbReference type="CDD" id="cd00096">
    <property type="entry name" value="Ig"/>
    <property type="match status" value="4"/>
</dbReference>
<gene>
    <name evidence="13" type="ORF">RR48_06386</name>
</gene>
<dbReference type="SUPFAM" id="SSF48726">
    <property type="entry name" value="Immunoglobulin"/>
    <property type="match status" value="7"/>
</dbReference>
<dbReference type="InterPro" id="IPR003599">
    <property type="entry name" value="Ig_sub"/>
</dbReference>
<dbReference type="SUPFAM" id="SSF49265">
    <property type="entry name" value="Fibronectin type III"/>
    <property type="match status" value="1"/>
</dbReference>
<feature type="domain" description="Ig-like" evidence="11">
    <location>
        <begin position="209"/>
        <end position="302"/>
    </location>
</feature>
<feature type="domain" description="Ig-like" evidence="11">
    <location>
        <begin position="394"/>
        <end position="481"/>
    </location>
</feature>
<name>A0A194R822_PAPMA</name>
<evidence type="ECO:0000256" key="6">
    <source>
        <dbReference type="ARBA" id="ARBA00023157"/>
    </source>
</evidence>
<dbReference type="Pfam" id="PF00041">
    <property type="entry name" value="fn3"/>
    <property type="match status" value="1"/>
</dbReference>
<organism evidence="13 14">
    <name type="scientific">Papilio machaon</name>
    <name type="common">Old World swallowtail butterfly</name>
    <dbReference type="NCBI Taxonomy" id="76193"/>
    <lineage>
        <taxon>Eukaryota</taxon>
        <taxon>Metazoa</taxon>
        <taxon>Ecdysozoa</taxon>
        <taxon>Arthropoda</taxon>
        <taxon>Hexapoda</taxon>
        <taxon>Insecta</taxon>
        <taxon>Pterygota</taxon>
        <taxon>Neoptera</taxon>
        <taxon>Endopterygota</taxon>
        <taxon>Lepidoptera</taxon>
        <taxon>Glossata</taxon>
        <taxon>Ditrysia</taxon>
        <taxon>Papilionoidea</taxon>
        <taxon>Papilionidae</taxon>
        <taxon>Papilioninae</taxon>
        <taxon>Papilio</taxon>
    </lineage>
</organism>
<evidence type="ECO:0000256" key="5">
    <source>
        <dbReference type="ARBA" id="ARBA00023136"/>
    </source>
</evidence>
<dbReference type="InterPro" id="IPR013098">
    <property type="entry name" value="Ig_I-set"/>
</dbReference>
<dbReference type="GO" id="GO:0030154">
    <property type="term" value="P:cell differentiation"/>
    <property type="evidence" value="ECO:0007669"/>
    <property type="project" value="UniProtKB-ARBA"/>
</dbReference>
<feature type="compositionally biased region" description="Basic and acidic residues" evidence="9">
    <location>
        <begin position="1266"/>
        <end position="1275"/>
    </location>
</feature>
<evidence type="ECO:0000256" key="8">
    <source>
        <dbReference type="ARBA" id="ARBA00023319"/>
    </source>
</evidence>
<dbReference type="InterPro" id="IPR013162">
    <property type="entry name" value="CD80_C2-set"/>
</dbReference>
<keyword evidence="8" id="KW-0393">Immunoglobulin domain</keyword>
<feature type="compositionally biased region" description="Low complexity" evidence="9">
    <location>
        <begin position="1213"/>
        <end position="1230"/>
    </location>
</feature>